<gene>
    <name evidence="3" type="primary">traW</name>
    <name evidence="3" type="ORF">NCTC10252_00071</name>
</gene>
<reference evidence="3 4" key="1">
    <citation type="submission" date="2018-06" db="EMBL/GenBank/DDBJ databases">
        <authorList>
            <consortium name="Pathogen Informatics"/>
            <person name="Doyle S."/>
        </authorList>
    </citation>
    <scope>NUCLEOTIDE SEQUENCE [LARGE SCALE GENOMIC DNA]</scope>
    <source>
        <strain evidence="3 4">NCTC10252</strain>
    </source>
</reference>
<keyword evidence="2" id="KW-0732">Signal</keyword>
<evidence type="ECO:0000313" key="3">
    <source>
        <dbReference type="EMBL" id="SUF54904.1"/>
    </source>
</evidence>
<evidence type="ECO:0000256" key="2">
    <source>
        <dbReference type="SAM" id="SignalP"/>
    </source>
</evidence>
<dbReference type="Proteomes" id="UP000254597">
    <property type="component" value="Unassembled WGS sequence"/>
</dbReference>
<feature type="region of interest" description="Disordered" evidence="1">
    <location>
        <begin position="113"/>
        <end position="136"/>
    </location>
</feature>
<protein>
    <submittedName>
        <fullName evidence="3">Lipoprotein</fullName>
    </submittedName>
</protein>
<feature type="chain" id="PRO_5016979329" evidence="2">
    <location>
        <begin position="23"/>
        <end position="404"/>
    </location>
</feature>
<keyword evidence="3" id="KW-0449">Lipoprotein</keyword>
<proteinExistence type="predicted"/>
<dbReference type="InterPro" id="IPR053782">
    <property type="entry name" value="TraW-like"/>
</dbReference>
<dbReference type="EMBL" id="UGWP01000002">
    <property type="protein sequence ID" value="SUF54904.1"/>
    <property type="molecule type" value="Genomic_DNA"/>
</dbReference>
<sequence>MKLRKPIIALLFSLGISGTVWAAYPVTDATLITVVKTGFNAIAMQMSAFQGALTTVLTQIGSAINQNGSKVATTIEAASKSDREFQTEKSRQENLSDAKAKFQVSDSICSESASGGASAVSSGSSAAKGSMRPGGGGVANSAVSNAVNKPALSPSADAARSAKVHAQYCDSIDYAAFGGSQACPTVSKNMPGADKRVDSVLIGAGPDGKEPDLTFTQEQTDAARMYIQNSVYRSVSKDLTKAEANSAAGIQYLGLKNQMYASLSAAADPQEKVLAERQPIDETKALIAEALQSKSAKSYFDATASDVVKQTGKMSKADFLLFEVGRRYANTEYQSDLQGMDTDNLAREQIRVASLTNWLLLDLRNEIQAGNIIAGQQLASQVRNEYEPLLNGQYQAIGARTGGE</sequence>
<accession>A0A379QHB6</accession>
<dbReference type="NCBIfam" id="NF033888">
    <property type="entry name" value="conj_TraW"/>
    <property type="match status" value="1"/>
</dbReference>
<feature type="signal peptide" evidence="2">
    <location>
        <begin position="1"/>
        <end position="22"/>
    </location>
</feature>
<name>A0A379QHB6_SALER</name>
<evidence type="ECO:0000256" key="1">
    <source>
        <dbReference type="SAM" id="MobiDB-lite"/>
    </source>
</evidence>
<feature type="compositionally biased region" description="Low complexity" evidence="1">
    <location>
        <begin position="113"/>
        <end position="130"/>
    </location>
</feature>
<organism evidence="3 4">
    <name type="scientific">Salmonella enterica</name>
    <name type="common">Salmonella choleraesuis</name>
    <dbReference type="NCBI Taxonomy" id="28901"/>
    <lineage>
        <taxon>Bacteria</taxon>
        <taxon>Pseudomonadati</taxon>
        <taxon>Pseudomonadota</taxon>
        <taxon>Gammaproteobacteria</taxon>
        <taxon>Enterobacterales</taxon>
        <taxon>Enterobacteriaceae</taxon>
        <taxon>Salmonella</taxon>
    </lineage>
</organism>
<evidence type="ECO:0000313" key="4">
    <source>
        <dbReference type="Proteomes" id="UP000254597"/>
    </source>
</evidence>
<dbReference type="AlphaFoldDB" id="A0A379QHB6"/>